<dbReference type="InterPro" id="IPR036046">
    <property type="entry name" value="Acylphosphatase-like_dom_sf"/>
</dbReference>
<dbReference type="InterPro" id="IPR043129">
    <property type="entry name" value="ATPase_NBD"/>
</dbReference>
<dbReference type="PANTHER" id="PTHR42959">
    <property type="entry name" value="CARBAMOYLTRANSFERASE"/>
    <property type="match status" value="1"/>
</dbReference>
<dbReference type="SUPFAM" id="SSF54975">
    <property type="entry name" value="Acylphosphatase/BLUF domain-like"/>
    <property type="match status" value="1"/>
</dbReference>
<keyword evidence="6" id="KW-0863">Zinc-finger</keyword>
<dbReference type="PROSITE" id="PS01016">
    <property type="entry name" value="GLYCOPROTEASE"/>
    <property type="match status" value="1"/>
</dbReference>
<evidence type="ECO:0000256" key="4">
    <source>
        <dbReference type="ARBA" id="ARBA00022598"/>
    </source>
</evidence>
<dbReference type="SUPFAM" id="SSF55821">
    <property type="entry name" value="YrdC/RibB"/>
    <property type="match status" value="1"/>
</dbReference>
<evidence type="ECO:0000256" key="1">
    <source>
        <dbReference type="ARBA" id="ARBA00004711"/>
    </source>
</evidence>
<dbReference type="EMBL" id="LSDT01000046">
    <property type="protein sequence ID" value="KXB90485.1"/>
    <property type="molecule type" value="Genomic_DNA"/>
</dbReference>
<dbReference type="GO" id="GO:0003998">
    <property type="term" value="F:acylphosphatase activity"/>
    <property type="evidence" value="ECO:0007669"/>
    <property type="project" value="UniProtKB-EC"/>
</dbReference>
<organism evidence="14 15">
    <name type="scientific">Megasphaera hutchinsoni</name>
    <dbReference type="NCBI Taxonomy" id="1588748"/>
    <lineage>
        <taxon>Bacteria</taxon>
        <taxon>Bacillati</taxon>
        <taxon>Bacillota</taxon>
        <taxon>Negativicutes</taxon>
        <taxon>Veillonellales</taxon>
        <taxon>Veillonellaceae</taxon>
        <taxon>Megasphaera</taxon>
    </lineage>
</organism>
<keyword evidence="4" id="KW-0436">Ligase</keyword>
<gene>
    <name evidence="14" type="ORF">HMPREF3182_01239</name>
</gene>
<comment type="similarity">
    <text evidence="2">Belongs to the acylphosphatase family.</text>
</comment>
<dbReference type="UniPathway" id="UPA00335"/>
<dbReference type="PROSITE" id="PS51160">
    <property type="entry name" value="ACYLPHOSPHATASE_3"/>
    <property type="match status" value="1"/>
</dbReference>
<dbReference type="RefSeq" id="WP_062486147.1">
    <property type="nucleotide sequence ID" value="NZ_KQ960953.1"/>
</dbReference>
<sequence>MKTERVCVVGIVQGVGFRPFVSRIAMKYQLKGTVCNKGSYVEILIQGNEFAKKQFLKDLKDKAPARSSILQVKVETIDVSAYTCFSIVESERKEGDIFVSPDIATCLTCQKELFDPSNRRYLHPFINCTACGPRLTILEGMPYDRERTSMNDFPMCHECAAEYVDSHSRRYDAQPVCCPNCGPQVYILDRQEKNKDAIRAARRAICAGKIIAVKGLGGFHFCCDGTNEQAVSLLRKVKHRPVKPFAVMMKNLAVAMRECVVPLSVQETLDGHQKPIILLEKKENSKIAPSIAPDNPKVGVMLPYTPLHLLLFTYDDGLTMPDILVMTSANQSGAPICRTDEDIRTEVQGLCELVLSHDRHIRLRADDSVMDWYDDKPYMIRRSRGYAPLPFFLGKRKNKEVLAIGGELKNCFCIGKYNLYYLSPYIGDMSDTRTMTVLKESVQRLTTLLEAKPQVVACDLHPNYNSRAVAETLGIPVISVQHHYAHVLSCMAENGYTDNVIGVSFDGTGYGGDGTIWGGEILLCDVHRFSRFAFISPFWHRGGDIASKEGWRIAVSILDSLYGQEKRKEIRDILWRLTKGDDNALNAQLFLADQGINSIISTSMGRIFDAVSAILGYCRISTFEGEGAMKLQFAAMRWERKHPLEAVKPLLPKVCQSQRILDVNSFITYLIRKIGEGVAAEQLAFEFHVYIARLVGGACLAARQETKLQTVVLTGGVFQNTLLLKLCEQILVEEGFLVLKHSLVPPNDGGLALGQAVYAMYHD</sequence>
<evidence type="ECO:0000313" key="15">
    <source>
        <dbReference type="Proteomes" id="UP000070160"/>
    </source>
</evidence>
<dbReference type="Pfam" id="PF01300">
    <property type="entry name" value="Sua5_yciO_yrdC"/>
    <property type="match status" value="1"/>
</dbReference>
<accession>A0A134CE54</accession>
<dbReference type="NCBIfam" id="TIGR00143">
    <property type="entry name" value="hypF"/>
    <property type="match status" value="1"/>
</dbReference>
<comment type="catalytic activity">
    <reaction evidence="9">
        <text>C-terminal L-cysteinyl-[HypE protein] + carbamoyl phosphate + ATP + H2O = C-terminal S-carboxamide-L-cysteinyl-[HypE protein] + AMP + phosphate + diphosphate + H(+)</text>
        <dbReference type="Rhea" id="RHEA:55636"/>
        <dbReference type="Rhea" id="RHEA-COMP:14247"/>
        <dbReference type="Rhea" id="RHEA-COMP:14392"/>
        <dbReference type="ChEBI" id="CHEBI:15377"/>
        <dbReference type="ChEBI" id="CHEBI:15378"/>
        <dbReference type="ChEBI" id="CHEBI:30616"/>
        <dbReference type="ChEBI" id="CHEBI:33019"/>
        <dbReference type="ChEBI" id="CHEBI:43474"/>
        <dbReference type="ChEBI" id="CHEBI:58228"/>
        <dbReference type="ChEBI" id="CHEBI:76913"/>
        <dbReference type="ChEBI" id="CHEBI:139126"/>
        <dbReference type="ChEBI" id="CHEBI:456215"/>
    </reaction>
</comment>
<comment type="caution">
    <text evidence="11">Lacks conserved residue(s) required for the propagation of feature annotation.</text>
</comment>
<protein>
    <recommendedName>
        <fullName evidence="10">Carbamoyltransferase</fullName>
        <ecNumber evidence="10">6.2.-.-</ecNumber>
    </recommendedName>
</protein>
<dbReference type="GO" id="GO:0008270">
    <property type="term" value="F:zinc ion binding"/>
    <property type="evidence" value="ECO:0007669"/>
    <property type="project" value="UniProtKB-KW"/>
</dbReference>
<dbReference type="InterPro" id="IPR006070">
    <property type="entry name" value="Sua5-like_dom"/>
</dbReference>
<evidence type="ECO:0000256" key="11">
    <source>
        <dbReference type="PROSITE-ProRule" id="PRU00520"/>
    </source>
</evidence>
<dbReference type="Pfam" id="PF00708">
    <property type="entry name" value="Acylphosphatase"/>
    <property type="match status" value="1"/>
</dbReference>
<evidence type="ECO:0000256" key="5">
    <source>
        <dbReference type="ARBA" id="ARBA00022723"/>
    </source>
</evidence>
<evidence type="ECO:0000256" key="3">
    <source>
        <dbReference type="ARBA" id="ARBA00008097"/>
    </source>
</evidence>
<dbReference type="Proteomes" id="UP000070160">
    <property type="component" value="Unassembled WGS sequence"/>
</dbReference>
<dbReference type="Gene3D" id="3.30.420.40">
    <property type="match status" value="1"/>
</dbReference>
<dbReference type="PROSITE" id="PS51163">
    <property type="entry name" value="YRDC"/>
    <property type="match status" value="1"/>
</dbReference>
<dbReference type="InterPro" id="IPR011125">
    <property type="entry name" value="Znf_HypF"/>
</dbReference>
<dbReference type="GO" id="GO:0016874">
    <property type="term" value="F:ligase activity"/>
    <property type="evidence" value="ECO:0007669"/>
    <property type="project" value="UniProtKB-UniRule"/>
</dbReference>
<dbReference type="PROSITE" id="PS00150">
    <property type="entry name" value="ACYLPHOSPHATASE_1"/>
    <property type="match status" value="1"/>
</dbReference>
<evidence type="ECO:0000256" key="10">
    <source>
        <dbReference type="PIRNR" id="PIRNR006256"/>
    </source>
</evidence>
<evidence type="ECO:0000259" key="13">
    <source>
        <dbReference type="PROSITE" id="PS51163"/>
    </source>
</evidence>
<dbReference type="EC" id="6.2.-.-" evidence="10"/>
<dbReference type="STRING" id="1588748.HMPREF3182_01239"/>
<name>A0A134CE54_9FIRM</name>
<comment type="similarity">
    <text evidence="3 10">Belongs to the carbamoyltransferase HypF family.</text>
</comment>
<evidence type="ECO:0000259" key="12">
    <source>
        <dbReference type="PROSITE" id="PS51160"/>
    </source>
</evidence>
<keyword evidence="7" id="KW-0862">Zinc</keyword>
<dbReference type="InterPro" id="IPR051060">
    <property type="entry name" value="Carbamoyltrans_HypF-like"/>
</dbReference>
<reference evidence="15" key="1">
    <citation type="submission" date="2016-01" db="EMBL/GenBank/DDBJ databases">
        <authorList>
            <person name="Mitreva M."/>
            <person name="Pepin K.H."/>
            <person name="Mihindukulasuriya K.A."/>
            <person name="Fulton R."/>
            <person name="Fronick C."/>
            <person name="O'Laughlin M."/>
            <person name="Miner T."/>
            <person name="Herter B."/>
            <person name="Rosa B.A."/>
            <person name="Cordes M."/>
            <person name="Tomlinson C."/>
            <person name="Wollam A."/>
            <person name="Palsikar V.B."/>
            <person name="Mardis E.R."/>
            <person name="Wilson R.K."/>
        </authorList>
    </citation>
    <scope>NUCLEOTIDE SEQUENCE [LARGE SCALE GENOMIC DNA]</scope>
    <source>
        <strain evidence="15">KA00182</strain>
    </source>
</reference>
<dbReference type="GO" id="GO:0003725">
    <property type="term" value="F:double-stranded RNA binding"/>
    <property type="evidence" value="ECO:0007669"/>
    <property type="project" value="InterPro"/>
</dbReference>
<proteinExistence type="inferred from homology"/>
<dbReference type="PANTHER" id="PTHR42959:SF1">
    <property type="entry name" value="CARBAMOYLTRANSFERASE HYPF"/>
    <property type="match status" value="1"/>
</dbReference>
<dbReference type="InterPro" id="IPR017945">
    <property type="entry name" value="DHBP_synth_RibB-like_a/b_dom"/>
</dbReference>
<dbReference type="InterPro" id="IPR004421">
    <property type="entry name" value="Carbamoyltransferase_HypF"/>
</dbReference>
<evidence type="ECO:0000313" key="14">
    <source>
        <dbReference type="EMBL" id="KXB90485.1"/>
    </source>
</evidence>
<dbReference type="SUPFAM" id="SSF53067">
    <property type="entry name" value="Actin-like ATPase domain"/>
    <property type="match status" value="1"/>
</dbReference>
<keyword evidence="15" id="KW-1185">Reference proteome</keyword>
<comment type="caution">
    <text evidence="14">The sequence shown here is derived from an EMBL/GenBank/DDBJ whole genome shotgun (WGS) entry which is preliminary data.</text>
</comment>
<dbReference type="InterPro" id="IPR017968">
    <property type="entry name" value="Acylphosphatase_CS"/>
</dbReference>
<keyword evidence="14" id="KW-0808">Transferase</keyword>
<keyword evidence="5" id="KW-0479">Metal-binding</keyword>
<dbReference type="InterPro" id="IPR041440">
    <property type="entry name" value="HypF_C"/>
</dbReference>
<dbReference type="GO" id="GO:0016743">
    <property type="term" value="F:carboxyl- or carbamoyltransferase activity"/>
    <property type="evidence" value="ECO:0007669"/>
    <property type="project" value="UniProtKB-UniRule"/>
</dbReference>
<evidence type="ECO:0000256" key="9">
    <source>
        <dbReference type="ARBA" id="ARBA00048220"/>
    </source>
</evidence>
<dbReference type="Pfam" id="PF17788">
    <property type="entry name" value="HypF_C"/>
    <property type="match status" value="1"/>
</dbReference>
<evidence type="ECO:0000256" key="6">
    <source>
        <dbReference type="ARBA" id="ARBA00022771"/>
    </source>
</evidence>
<dbReference type="GO" id="GO:0051604">
    <property type="term" value="P:protein maturation"/>
    <property type="evidence" value="ECO:0007669"/>
    <property type="project" value="TreeGrafter"/>
</dbReference>
<dbReference type="InterPro" id="IPR001792">
    <property type="entry name" value="Acylphosphatase-like_dom"/>
</dbReference>
<dbReference type="PATRIC" id="fig|1588748.3.peg.1197"/>
<comment type="catalytic activity">
    <reaction evidence="8">
        <text>an acyl phosphate + H2O = a carboxylate + phosphate + H(+)</text>
        <dbReference type="Rhea" id="RHEA:14965"/>
        <dbReference type="ChEBI" id="CHEBI:15377"/>
        <dbReference type="ChEBI" id="CHEBI:15378"/>
        <dbReference type="ChEBI" id="CHEBI:29067"/>
        <dbReference type="ChEBI" id="CHEBI:43474"/>
        <dbReference type="ChEBI" id="CHEBI:59918"/>
        <dbReference type="EC" id="3.6.1.7"/>
    </reaction>
</comment>
<feature type="domain" description="Acylphosphatase-like" evidence="12">
    <location>
        <begin position="3"/>
        <end position="89"/>
    </location>
</feature>
<dbReference type="Pfam" id="PF22521">
    <property type="entry name" value="HypF_C_2"/>
    <property type="match status" value="1"/>
</dbReference>
<dbReference type="Gene3D" id="3.30.420.360">
    <property type="match status" value="1"/>
</dbReference>
<dbReference type="Pfam" id="PF07503">
    <property type="entry name" value="zf-HYPF"/>
    <property type="match status" value="2"/>
</dbReference>
<evidence type="ECO:0000256" key="8">
    <source>
        <dbReference type="ARBA" id="ARBA00047645"/>
    </source>
</evidence>
<dbReference type="Gene3D" id="3.90.870.50">
    <property type="match status" value="1"/>
</dbReference>
<dbReference type="Gene3D" id="3.30.110.120">
    <property type="match status" value="1"/>
</dbReference>
<evidence type="ECO:0000256" key="7">
    <source>
        <dbReference type="ARBA" id="ARBA00022833"/>
    </source>
</evidence>
<dbReference type="InterPro" id="IPR017860">
    <property type="entry name" value="Peptidase_M22_CS"/>
</dbReference>
<dbReference type="InterPro" id="IPR055128">
    <property type="entry name" value="HypF_C_2"/>
</dbReference>
<dbReference type="PIRSF" id="PIRSF006256">
    <property type="entry name" value="CMPcnvr_hdrg_mat"/>
    <property type="match status" value="1"/>
</dbReference>
<comment type="pathway">
    <text evidence="1">Protein modification; [NiFe] hydrogenase maturation.</text>
</comment>
<evidence type="ECO:0000256" key="2">
    <source>
        <dbReference type="ARBA" id="ARBA00005614"/>
    </source>
</evidence>
<feature type="domain" description="YrdC-like" evidence="13">
    <location>
        <begin position="195"/>
        <end position="385"/>
    </location>
</feature>
<dbReference type="AlphaFoldDB" id="A0A134CE54"/>